<comment type="caution">
    <text evidence="2">The sequence shown here is derived from an EMBL/GenBank/DDBJ whole genome shotgun (WGS) entry which is preliminary data.</text>
</comment>
<organism evidence="2 3">
    <name type="scientific">Punica granatum</name>
    <name type="common">Pomegranate</name>
    <dbReference type="NCBI Taxonomy" id="22663"/>
    <lineage>
        <taxon>Eukaryota</taxon>
        <taxon>Viridiplantae</taxon>
        <taxon>Streptophyta</taxon>
        <taxon>Embryophyta</taxon>
        <taxon>Tracheophyta</taxon>
        <taxon>Spermatophyta</taxon>
        <taxon>Magnoliopsida</taxon>
        <taxon>eudicotyledons</taxon>
        <taxon>Gunneridae</taxon>
        <taxon>Pentapetalae</taxon>
        <taxon>rosids</taxon>
        <taxon>malvids</taxon>
        <taxon>Myrtales</taxon>
        <taxon>Lythraceae</taxon>
        <taxon>Punica</taxon>
    </lineage>
</organism>
<sequence>MTQLRLDPGNGFEPCKTPSSRRKAGKFRPRLQRNRTSNRETDPLEGSGLLRLVREKNETTTELPKAFEEERQTPSRSCRAVVRMCPESARMCPDCAEVGNVGHIKPQVFCAWRMNSKLYRSLMNGKLYRAREIDK</sequence>
<dbReference type="AlphaFoldDB" id="A0A2I0J253"/>
<feature type="compositionally biased region" description="Basic residues" evidence="1">
    <location>
        <begin position="19"/>
        <end position="33"/>
    </location>
</feature>
<keyword evidence="3" id="KW-1185">Reference proteome</keyword>
<name>A0A2I0J253_PUNGR</name>
<evidence type="ECO:0000313" key="2">
    <source>
        <dbReference type="EMBL" id="PKI50305.1"/>
    </source>
</evidence>
<proteinExistence type="predicted"/>
<evidence type="ECO:0000256" key="1">
    <source>
        <dbReference type="SAM" id="MobiDB-lite"/>
    </source>
</evidence>
<accession>A0A2I0J253</accession>
<dbReference type="EMBL" id="PGOL01002138">
    <property type="protein sequence ID" value="PKI50305.1"/>
    <property type="molecule type" value="Genomic_DNA"/>
</dbReference>
<dbReference type="Proteomes" id="UP000233551">
    <property type="component" value="Unassembled WGS sequence"/>
</dbReference>
<feature type="region of interest" description="Disordered" evidence="1">
    <location>
        <begin position="1"/>
        <end position="49"/>
    </location>
</feature>
<protein>
    <submittedName>
        <fullName evidence="2">Uncharacterized protein</fullName>
    </submittedName>
</protein>
<evidence type="ECO:0000313" key="3">
    <source>
        <dbReference type="Proteomes" id="UP000233551"/>
    </source>
</evidence>
<gene>
    <name evidence="2" type="ORF">CRG98_029378</name>
</gene>
<reference evidence="2 3" key="1">
    <citation type="submission" date="2017-11" db="EMBL/GenBank/DDBJ databases">
        <title>De-novo sequencing of pomegranate (Punica granatum L.) genome.</title>
        <authorList>
            <person name="Akparov Z."/>
            <person name="Amiraslanov A."/>
            <person name="Hajiyeva S."/>
            <person name="Abbasov M."/>
            <person name="Kaur K."/>
            <person name="Hamwieh A."/>
            <person name="Solovyev V."/>
            <person name="Salamov A."/>
            <person name="Braich B."/>
            <person name="Kosarev P."/>
            <person name="Mahmoud A."/>
            <person name="Hajiyev E."/>
            <person name="Babayeva S."/>
            <person name="Izzatullayeva V."/>
            <person name="Mammadov A."/>
            <person name="Mammadov A."/>
            <person name="Sharifova S."/>
            <person name="Ojaghi J."/>
            <person name="Eynullazada K."/>
            <person name="Bayramov B."/>
            <person name="Abdulazimova A."/>
            <person name="Shahmuradov I."/>
        </authorList>
    </citation>
    <scope>NUCLEOTIDE SEQUENCE [LARGE SCALE GENOMIC DNA]</scope>
    <source>
        <strain evidence="3">cv. AG2017</strain>
        <tissue evidence="2">Leaf</tissue>
    </source>
</reference>